<evidence type="ECO:0000313" key="3">
    <source>
        <dbReference type="Proteomes" id="UP000179797"/>
    </source>
</evidence>
<reference evidence="2 3" key="1">
    <citation type="journal article" date="2012" name="Int. J. Syst. Evol. Microbiol.">
        <title>Flammeovirga pacifica sp. nov., isolated from deep-sea sediment.</title>
        <authorList>
            <person name="Xu H."/>
            <person name="Fu Y."/>
            <person name="Yang N."/>
            <person name="Ding Z."/>
            <person name="Lai Q."/>
            <person name="Zeng R."/>
        </authorList>
    </citation>
    <scope>NUCLEOTIDE SEQUENCE [LARGE SCALE GENOMIC DNA]</scope>
    <source>
        <strain evidence="3">DSM 24597 / LMG 26175 / WPAGA1</strain>
    </source>
</reference>
<feature type="chain" id="PRO_5010233218" description="Lipoprotein" evidence="1">
    <location>
        <begin position="19"/>
        <end position="102"/>
    </location>
</feature>
<accession>A0A1S1Z261</accession>
<dbReference type="RefSeq" id="WP_044225699.1">
    <property type="nucleotide sequence ID" value="NZ_JRYR02000001.1"/>
</dbReference>
<dbReference type="Pfam" id="PF06291">
    <property type="entry name" value="Lambda_Bor"/>
    <property type="match status" value="1"/>
</dbReference>
<organism evidence="2 3">
    <name type="scientific">Flammeovirga pacifica</name>
    <dbReference type="NCBI Taxonomy" id="915059"/>
    <lineage>
        <taxon>Bacteria</taxon>
        <taxon>Pseudomonadati</taxon>
        <taxon>Bacteroidota</taxon>
        <taxon>Cytophagia</taxon>
        <taxon>Cytophagales</taxon>
        <taxon>Flammeovirgaceae</taxon>
        <taxon>Flammeovirga</taxon>
    </lineage>
</organism>
<dbReference type="InterPro" id="IPR010438">
    <property type="entry name" value="Lambda_Bor"/>
</dbReference>
<dbReference type="PROSITE" id="PS51257">
    <property type="entry name" value="PROKAR_LIPOPROTEIN"/>
    <property type="match status" value="1"/>
</dbReference>
<evidence type="ECO:0008006" key="4">
    <source>
        <dbReference type="Google" id="ProtNLM"/>
    </source>
</evidence>
<proteinExistence type="predicted"/>
<keyword evidence="3" id="KW-1185">Reference proteome</keyword>
<dbReference type="EMBL" id="JRYR02000001">
    <property type="protein sequence ID" value="OHX67195.1"/>
    <property type="molecule type" value="Genomic_DNA"/>
</dbReference>
<gene>
    <name evidence="2" type="ORF">NH26_13020</name>
</gene>
<feature type="signal peptide" evidence="1">
    <location>
        <begin position="1"/>
        <end position="18"/>
    </location>
</feature>
<dbReference type="OrthoDB" id="1453440at2"/>
<sequence>MKKLIISLLVLFSLSSCYNTRLLVGNVEKTTPLEEVNKSWNHNLILGLVPLDNTYQKPQDFLPEGQKDYVVKTNQSFLNQLVTGLTLGIYSPTQTKYYVPKK</sequence>
<dbReference type="STRING" id="915059.NH26_13020"/>
<dbReference type="AlphaFoldDB" id="A0A1S1Z261"/>
<evidence type="ECO:0000256" key="1">
    <source>
        <dbReference type="SAM" id="SignalP"/>
    </source>
</evidence>
<keyword evidence="1" id="KW-0732">Signal</keyword>
<comment type="caution">
    <text evidence="2">The sequence shown here is derived from an EMBL/GenBank/DDBJ whole genome shotgun (WGS) entry which is preliminary data.</text>
</comment>
<dbReference type="Proteomes" id="UP000179797">
    <property type="component" value="Unassembled WGS sequence"/>
</dbReference>
<evidence type="ECO:0000313" key="2">
    <source>
        <dbReference type="EMBL" id="OHX67195.1"/>
    </source>
</evidence>
<name>A0A1S1Z261_FLAPC</name>
<protein>
    <recommendedName>
        <fullName evidence="4">Lipoprotein</fullName>
    </recommendedName>
</protein>